<comment type="caution">
    <text evidence="7">The sequence shown here is derived from an EMBL/GenBank/DDBJ whole genome shotgun (WGS) entry which is preliminary data.</text>
</comment>
<feature type="domain" description="YqgF/RNase H-like" evidence="6">
    <location>
        <begin position="1"/>
        <end position="101"/>
    </location>
</feature>
<dbReference type="InterPro" id="IPR006641">
    <property type="entry name" value="YqgF/RNaseH-like_dom"/>
</dbReference>
<organism evidence="7 8">
    <name type="scientific">Candidatus Mailhella merdigallinarum</name>
    <dbReference type="NCBI Taxonomy" id="2838658"/>
    <lineage>
        <taxon>Bacteria</taxon>
        <taxon>Pseudomonadati</taxon>
        <taxon>Thermodesulfobacteriota</taxon>
        <taxon>Desulfovibrionia</taxon>
        <taxon>Desulfovibrionales</taxon>
        <taxon>Desulfovibrionaceae</taxon>
        <taxon>Mailhella</taxon>
    </lineage>
</organism>
<dbReference type="EMBL" id="DXAN01000003">
    <property type="protein sequence ID" value="HJA07734.1"/>
    <property type="molecule type" value="Genomic_DNA"/>
</dbReference>
<reference evidence="7" key="1">
    <citation type="journal article" date="2021" name="PeerJ">
        <title>Extensive microbial diversity within the chicken gut microbiome revealed by metagenomics and culture.</title>
        <authorList>
            <person name="Gilroy R."/>
            <person name="Ravi A."/>
            <person name="Getino M."/>
            <person name="Pursley I."/>
            <person name="Horton D.L."/>
            <person name="Alikhan N.F."/>
            <person name="Baker D."/>
            <person name="Gharbi K."/>
            <person name="Hall N."/>
            <person name="Watson M."/>
            <person name="Adriaenssens E.M."/>
            <person name="Foster-Nyarko E."/>
            <person name="Jarju S."/>
            <person name="Secka A."/>
            <person name="Antonio M."/>
            <person name="Oren A."/>
            <person name="Chaudhuri R.R."/>
            <person name="La Ragione R."/>
            <person name="Hildebrand F."/>
            <person name="Pallen M.J."/>
        </authorList>
    </citation>
    <scope>NUCLEOTIDE SEQUENCE</scope>
    <source>
        <strain evidence="7">CHK186-16707</strain>
    </source>
</reference>
<name>A0A9D2HC36_9BACT</name>
<evidence type="ECO:0000256" key="4">
    <source>
        <dbReference type="ARBA" id="ARBA00022801"/>
    </source>
</evidence>
<dbReference type="GO" id="GO:0004518">
    <property type="term" value="F:nuclease activity"/>
    <property type="evidence" value="ECO:0007669"/>
    <property type="project" value="UniProtKB-KW"/>
</dbReference>
<dbReference type="GO" id="GO:0016788">
    <property type="term" value="F:hydrolase activity, acting on ester bonds"/>
    <property type="evidence" value="ECO:0007669"/>
    <property type="project" value="UniProtKB-UniRule"/>
</dbReference>
<dbReference type="SMART" id="SM00732">
    <property type="entry name" value="YqgFc"/>
    <property type="match status" value="1"/>
</dbReference>
<dbReference type="GO" id="GO:0005829">
    <property type="term" value="C:cytosol"/>
    <property type="evidence" value="ECO:0007669"/>
    <property type="project" value="TreeGrafter"/>
</dbReference>
<comment type="function">
    <text evidence="5">Could be a nuclease involved in processing of the 5'-end of pre-16S rRNA.</text>
</comment>
<dbReference type="Pfam" id="PF03652">
    <property type="entry name" value="RuvX"/>
    <property type="match status" value="1"/>
</dbReference>
<keyword evidence="2 5" id="KW-0690">Ribosome biogenesis</keyword>
<keyword evidence="4 5" id="KW-0378">Hydrolase</keyword>
<accession>A0A9D2HC36</accession>
<dbReference type="InterPro" id="IPR037027">
    <property type="entry name" value="YqgF/RNaseH-like_dom_sf"/>
</dbReference>
<dbReference type="PANTHER" id="PTHR33317">
    <property type="entry name" value="POLYNUCLEOTIDYL TRANSFERASE, RIBONUCLEASE H-LIKE SUPERFAMILY PROTEIN"/>
    <property type="match status" value="1"/>
</dbReference>
<evidence type="ECO:0000313" key="7">
    <source>
        <dbReference type="EMBL" id="HJA07734.1"/>
    </source>
</evidence>
<evidence type="ECO:0000256" key="3">
    <source>
        <dbReference type="ARBA" id="ARBA00022722"/>
    </source>
</evidence>
<keyword evidence="3 5" id="KW-0540">Nuclease</keyword>
<dbReference type="InterPro" id="IPR012337">
    <property type="entry name" value="RNaseH-like_sf"/>
</dbReference>
<dbReference type="CDD" id="cd16964">
    <property type="entry name" value="YqgF"/>
    <property type="match status" value="1"/>
</dbReference>
<comment type="similarity">
    <text evidence="5">Belongs to the YqgF HJR family.</text>
</comment>
<dbReference type="InterPro" id="IPR005227">
    <property type="entry name" value="YqgF"/>
</dbReference>
<comment type="subcellular location">
    <subcellularLocation>
        <location evidence="5">Cytoplasm</location>
    </subcellularLocation>
</comment>
<dbReference type="HAMAP" id="MF_00651">
    <property type="entry name" value="Nuclease_YqgF"/>
    <property type="match status" value="1"/>
</dbReference>
<dbReference type="NCBIfam" id="TIGR00250">
    <property type="entry name" value="RNAse_H_YqgF"/>
    <property type="match status" value="1"/>
</dbReference>
<evidence type="ECO:0000256" key="5">
    <source>
        <dbReference type="HAMAP-Rule" id="MF_00651"/>
    </source>
</evidence>
<evidence type="ECO:0000259" key="6">
    <source>
        <dbReference type="SMART" id="SM00732"/>
    </source>
</evidence>
<protein>
    <recommendedName>
        <fullName evidence="5">Putative pre-16S rRNA nuclease</fullName>
        <ecNumber evidence="5">3.1.-.-</ecNumber>
    </recommendedName>
</protein>
<dbReference type="Proteomes" id="UP000824225">
    <property type="component" value="Unassembled WGS sequence"/>
</dbReference>
<keyword evidence="1 5" id="KW-0963">Cytoplasm</keyword>
<evidence type="ECO:0000313" key="8">
    <source>
        <dbReference type="Proteomes" id="UP000824225"/>
    </source>
</evidence>
<dbReference type="SUPFAM" id="SSF53098">
    <property type="entry name" value="Ribonuclease H-like"/>
    <property type="match status" value="1"/>
</dbReference>
<proteinExistence type="inferred from homology"/>
<dbReference type="PANTHER" id="PTHR33317:SF4">
    <property type="entry name" value="POLYNUCLEOTIDYL TRANSFERASE, RIBONUCLEASE H-LIKE SUPERFAMILY PROTEIN"/>
    <property type="match status" value="1"/>
</dbReference>
<dbReference type="Gene3D" id="3.30.420.140">
    <property type="entry name" value="YqgF/RNase H-like domain"/>
    <property type="match status" value="1"/>
</dbReference>
<evidence type="ECO:0000256" key="1">
    <source>
        <dbReference type="ARBA" id="ARBA00022490"/>
    </source>
</evidence>
<dbReference type="GO" id="GO:0000967">
    <property type="term" value="P:rRNA 5'-end processing"/>
    <property type="evidence" value="ECO:0007669"/>
    <property type="project" value="UniProtKB-UniRule"/>
</dbReference>
<gene>
    <name evidence="7" type="primary">ruvX</name>
    <name evidence="7" type="ORF">H9962_00875</name>
</gene>
<sequence length="142" mass="15942">MKYLALDYGLKRVGVAVSDPEGRMAFPRCTLARDTRDGFFSELLALLERERPDAVVLGLPLHVDGTECLTTRQVRNFAASLKRRMALPLYWIDEALTSRQAESDLREAGLSARAIKQVVDQQAAVRILETFLAQPENRRTPA</sequence>
<dbReference type="EC" id="3.1.-.-" evidence="5"/>
<reference evidence="7" key="2">
    <citation type="submission" date="2021-04" db="EMBL/GenBank/DDBJ databases">
        <authorList>
            <person name="Gilroy R."/>
        </authorList>
    </citation>
    <scope>NUCLEOTIDE SEQUENCE</scope>
    <source>
        <strain evidence="7">CHK186-16707</strain>
    </source>
</reference>
<evidence type="ECO:0000256" key="2">
    <source>
        <dbReference type="ARBA" id="ARBA00022517"/>
    </source>
</evidence>
<dbReference type="AlphaFoldDB" id="A0A9D2HC36"/>